<evidence type="ECO:0000259" key="8">
    <source>
        <dbReference type="Pfam" id="PF18634"/>
    </source>
</evidence>
<comment type="caution">
    <text evidence="10">The sequence shown here is derived from an EMBL/GenBank/DDBJ whole genome shotgun (WGS) entry which is preliminary data.</text>
</comment>
<dbReference type="GO" id="GO:0005576">
    <property type="term" value="C:extracellular region"/>
    <property type="evidence" value="ECO:0007669"/>
    <property type="project" value="UniProtKB-SubCell"/>
</dbReference>
<evidence type="ECO:0000259" key="9">
    <source>
        <dbReference type="Pfam" id="PF22748"/>
    </source>
</evidence>
<evidence type="ECO:0000256" key="2">
    <source>
        <dbReference type="ARBA" id="ARBA00004613"/>
    </source>
</evidence>
<evidence type="ECO:0000256" key="5">
    <source>
        <dbReference type="ARBA" id="ARBA00022729"/>
    </source>
</evidence>
<dbReference type="Pfam" id="PF22748">
    <property type="entry name" value="PexRD54_WY"/>
    <property type="match status" value="1"/>
</dbReference>
<evidence type="ECO:0000256" key="3">
    <source>
        <dbReference type="ARBA" id="ARBA00010400"/>
    </source>
</evidence>
<dbReference type="InterPro" id="IPR054463">
    <property type="entry name" value="PexRD54_WY"/>
</dbReference>
<feature type="domain" description="RXLR phytopathogen effector protein WY-domain" evidence="8">
    <location>
        <begin position="86"/>
        <end position="133"/>
    </location>
</feature>
<comment type="subcellular location">
    <subcellularLocation>
        <location evidence="1">Host cell</location>
    </subcellularLocation>
    <subcellularLocation>
        <location evidence="2">Secreted</location>
    </subcellularLocation>
</comment>
<name>A0A2P4Y8K8_9STRA</name>
<feature type="region of interest" description="Disordered" evidence="7">
    <location>
        <begin position="1"/>
        <end position="21"/>
    </location>
</feature>
<keyword evidence="11" id="KW-1185">Reference proteome</keyword>
<dbReference type="InterPro" id="IPR040786">
    <property type="entry name" value="RXLR_WY"/>
</dbReference>
<evidence type="ECO:0000256" key="6">
    <source>
        <dbReference type="ARBA" id="ARBA00023026"/>
    </source>
</evidence>
<keyword evidence="6" id="KW-0843">Virulence</keyword>
<feature type="domain" description="RxLR effector PexRD54 WY" evidence="9">
    <location>
        <begin position="49"/>
        <end position="83"/>
    </location>
</feature>
<accession>A0A2P4Y8K8</accession>
<dbReference type="OrthoDB" id="126955at2759"/>
<reference evidence="10 11" key="1">
    <citation type="journal article" date="2017" name="Genome Biol. Evol.">
        <title>Phytophthora megakarya and P. palmivora, closely related causal agents of cacao black pod rot, underwent increases in genome sizes and gene numbers by different mechanisms.</title>
        <authorList>
            <person name="Ali S.S."/>
            <person name="Shao J."/>
            <person name="Lary D.J."/>
            <person name="Kronmiller B."/>
            <person name="Shen D."/>
            <person name="Strem M.D."/>
            <person name="Amoako-Attah I."/>
            <person name="Akrofi A.Y."/>
            <person name="Begoude B.A."/>
            <person name="Ten Hoopen G.M."/>
            <person name="Coulibaly K."/>
            <person name="Kebe B.I."/>
            <person name="Melnick R.L."/>
            <person name="Guiltinan M.J."/>
            <person name="Tyler B.M."/>
            <person name="Meinhardt L.W."/>
            <person name="Bailey B.A."/>
        </authorList>
    </citation>
    <scope>NUCLEOTIDE SEQUENCE [LARGE SCALE GENOMIC DNA]</scope>
    <source>
        <strain evidence="11">sbr112.9</strain>
    </source>
</reference>
<dbReference type="GO" id="GO:0043657">
    <property type="term" value="C:host cell"/>
    <property type="evidence" value="ECO:0007669"/>
    <property type="project" value="UniProtKB-SubCell"/>
</dbReference>
<dbReference type="EMBL" id="NCKW01004924">
    <property type="protein sequence ID" value="POM74142.1"/>
    <property type="molecule type" value="Genomic_DNA"/>
</dbReference>
<proteinExistence type="inferred from homology"/>
<protein>
    <submittedName>
        <fullName evidence="10">Secreted RxLR effector peptide protein</fullName>
    </submittedName>
</protein>
<evidence type="ECO:0000256" key="7">
    <source>
        <dbReference type="SAM" id="MobiDB-lite"/>
    </source>
</evidence>
<evidence type="ECO:0000313" key="10">
    <source>
        <dbReference type="EMBL" id="POM74142.1"/>
    </source>
</evidence>
<gene>
    <name evidence="10" type="ORF">PHPALM_8944</name>
</gene>
<dbReference type="Pfam" id="PF18634">
    <property type="entry name" value="RXLR_WY"/>
    <property type="match status" value="2"/>
</dbReference>
<dbReference type="AlphaFoldDB" id="A0A2P4Y8K8"/>
<keyword evidence="5" id="KW-0732">Signal</keyword>
<dbReference type="Proteomes" id="UP000237271">
    <property type="component" value="Unassembled WGS sequence"/>
</dbReference>
<sequence>MPYQVNQAGLVGDGDEERTGMSSLSKVAAKVVTSRNRKSLERAITSSLDIGKHPRLVFASFKLDATGVKLDDTPLFLHWLNYVERYRRNHIDFSDFGMLQFLRKSNSDETLVELFQSIRQVPEMKKIADTLQRNLYWYSENGYKIMESVWLKSRVSPEEVFNIFLLRSESLERSSTFSDWLRYMKLFRKEYGADSFSDLHLIDLLSKANYRVEAQLGIFMQKLKGNPEFETLAESVQKTLFHKWIHNKHDINPKTFGDLLVNPGGEWKSLLMLPKTDARFKTLEGYTLQYAVELRGKSVKENVKKLFDGDNPEAALALAMNS</sequence>
<feature type="domain" description="RXLR phytopathogen effector protein WY-domain" evidence="8">
    <location>
        <begin position="187"/>
        <end position="238"/>
    </location>
</feature>
<evidence type="ECO:0000256" key="1">
    <source>
        <dbReference type="ARBA" id="ARBA00004340"/>
    </source>
</evidence>
<keyword evidence="4" id="KW-0964">Secreted</keyword>
<evidence type="ECO:0000313" key="11">
    <source>
        <dbReference type="Proteomes" id="UP000237271"/>
    </source>
</evidence>
<evidence type="ECO:0000256" key="4">
    <source>
        <dbReference type="ARBA" id="ARBA00022525"/>
    </source>
</evidence>
<comment type="similarity">
    <text evidence="3">Belongs to the RxLR effector family.</text>
</comment>
<organism evidence="10 11">
    <name type="scientific">Phytophthora palmivora</name>
    <dbReference type="NCBI Taxonomy" id="4796"/>
    <lineage>
        <taxon>Eukaryota</taxon>
        <taxon>Sar</taxon>
        <taxon>Stramenopiles</taxon>
        <taxon>Oomycota</taxon>
        <taxon>Peronosporomycetes</taxon>
        <taxon>Peronosporales</taxon>
        <taxon>Peronosporaceae</taxon>
        <taxon>Phytophthora</taxon>
    </lineage>
</organism>